<dbReference type="SMART" id="SM00849">
    <property type="entry name" value="Lactamase_B"/>
    <property type="match status" value="1"/>
</dbReference>
<feature type="domain" description="Metallo-beta-lactamase" evidence="1">
    <location>
        <begin position="2"/>
        <end position="153"/>
    </location>
</feature>
<dbReference type="PANTHER" id="PTHR43084:SF1">
    <property type="entry name" value="PERSULFIDE DIOXYGENASE ETHE1, MITOCHONDRIAL"/>
    <property type="match status" value="1"/>
</dbReference>
<reference evidence="2 3" key="1">
    <citation type="submission" date="2016-08" db="EMBL/GenBank/DDBJ databases">
        <title>New Insights into Marine Group III Euryarchaeota, from dark to light.</title>
        <authorList>
            <person name="Haro-Moreno J.M."/>
            <person name="Rodriguez-Valera F."/>
            <person name="Lopez-Garcia P."/>
            <person name="Moreira D."/>
            <person name="Martin-Cuadrado A.B."/>
        </authorList>
    </citation>
    <scope>NUCLEOTIDE SEQUENCE [LARGE SCALE GENOMIC DNA]</scope>
    <source>
        <strain evidence="2">CG-Epi2</strain>
    </source>
</reference>
<dbReference type="PANTHER" id="PTHR43084">
    <property type="entry name" value="PERSULFIDE DIOXYGENASE ETHE1"/>
    <property type="match status" value="1"/>
</dbReference>
<accession>A0A1J5U8W6</accession>
<dbReference type="InterPro" id="IPR051682">
    <property type="entry name" value="Mito_Persulfide_Diox"/>
</dbReference>
<dbReference type="AlphaFoldDB" id="A0A1J5U8W6"/>
<evidence type="ECO:0000259" key="1">
    <source>
        <dbReference type="SMART" id="SM00849"/>
    </source>
</evidence>
<dbReference type="GO" id="GO:0006749">
    <property type="term" value="P:glutathione metabolic process"/>
    <property type="evidence" value="ECO:0007669"/>
    <property type="project" value="TreeGrafter"/>
</dbReference>
<dbReference type="GO" id="GO:0050313">
    <property type="term" value="F:sulfur dioxygenase activity"/>
    <property type="evidence" value="ECO:0007669"/>
    <property type="project" value="TreeGrafter"/>
</dbReference>
<gene>
    <name evidence="2" type="ORF">BET99_04455</name>
</gene>
<protein>
    <recommendedName>
        <fullName evidence="1">Metallo-beta-lactamase domain-containing protein</fullName>
    </recommendedName>
</protein>
<dbReference type="Gene3D" id="3.60.15.10">
    <property type="entry name" value="Ribonuclease Z/Hydroxyacylglutathione hydrolase-like"/>
    <property type="match status" value="1"/>
</dbReference>
<organism evidence="2 3">
    <name type="scientific">Marine Group III euryarchaeote CG-Epi2</name>
    <dbReference type="NCBI Taxonomy" id="1888996"/>
    <lineage>
        <taxon>Archaea</taxon>
        <taxon>Methanobacteriati</taxon>
        <taxon>Thermoplasmatota</taxon>
        <taxon>Thermoplasmata</taxon>
        <taxon>Candidatus Thermoprofundales</taxon>
    </lineage>
</organism>
<dbReference type="Pfam" id="PF00753">
    <property type="entry name" value="Lactamase_B"/>
    <property type="match status" value="1"/>
</dbReference>
<dbReference type="SUPFAM" id="SSF56281">
    <property type="entry name" value="Metallo-hydrolase/oxidoreductase"/>
    <property type="match status" value="1"/>
</dbReference>
<evidence type="ECO:0000313" key="2">
    <source>
        <dbReference type="EMBL" id="OIR22380.1"/>
    </source>
</evidence>
<dbReference type="Proteomes" id="UP000183615">
    <property type="component" value="Unassembled WGS sequence"/>
</dbReference>
<sequence length="212" mass="24122">MKEGAIVDAFEGYESNIEKELERIGDLSIKYVIDTHTHADRKSSSSYFSNKYKTGGIVKSSLTKYKGDIIQTNDNDIFKIGNSEIRAMFTPGHTYDHNCYLIDEMLLSGDCLFIGDVGRIDLGGDYREKSDLLFDSLRKLEKLDEKIRVYPNHVGAAHAIDSEDTFSTIGNEKKINEALSVKNKDDFYKYMTEGWPPKPDGWEQIIEDNLNI</sequence>
<proteinExistence type="predicted"/>
<comment type="caution">
    <text evidence="2">The sequence shown here is derived from an EMBL/GenBank/DDBJ whole genome shotgun (WGS) entry which is preliminary data.</text>
</comment>
<name>A0A1J5U8W6_9ARCH</name>
<evidence type="ECO:0000313" key="3">
    <source>
        <dbReference type="Proteomes" id="UP000183615"/>
    </source>
</evidence>
<dbReference type="GO" id="GO:0070813">
    <property type="term" value="P:hydrogen sulfide metabolic process"/>
    <property type="evidence" value="ECO:0007669"/>
    <property type="project" value="TreeGrafter"/>
</dbReference>
<dbReference type="EMBL" id="MIYZ01000015">
    <property type="protein sequence ID" value="OIR22380.1"/>
    <property type="molecule type" value="Genomic_DNA"/>
</dbReference>
<dbReference type="InterPro" id="IPR001279">
    <property type="entry name" value="Metallo-B-lactamas"/>
</dbReference>
<dbReference type="InterPro" id="IPR036866">
    <property type="entry name" value="RibonucZ/Hydroxyglut_hydro"/>
</dbReference>